<dbReference type="Pfam" id="PF00023">
    <property type="entry name" value="Ank"/>
    <property type="match status" value="1"/>
</dbReference>
<dbReference type="PANTHER" id="PTHR24133">
    <property type="entry name" value="ANKYRIN DOMAIN-CONTAINING"/>
    <property type="match status" value="1"/>
</dbReference>
<dbReference type="SUPFAM" id="SSF48403">
    <property type="entry name" value="Ankyrin repeat"/>
    <property type="match status" value="1"/>
</dbReference>
<evidence type="ECO:0008006" key="4">
    <source>
        <dbReference type="Google" id="ProtNLM"/>
    </source>
</evidence>
<dbReference type="PROSITE" id="PS50297">
    <property type="entry name" value="ANK_REP_REGION"/>
    <property type="match status" value="1"/>
</dbReference>
<dbReference type="PROSITE" id="PS50088">
    <property type="entry name" value="ANK_REPEAT"/>
    <property type="match status" value="1"/>
</dbReference>
<accession>A0A8T0AFJ1</accession>
<keyword evidence="1" id="KW-0040">ANK repeat</keyword>
<protein>
    <recommendedName>
        <fullName evidence="4">Ankyrin repeat domain-containing protein 9</fullName>
    </recommendedName>
</protein>
<gene>
    <name evidence="2" type="ORF">HF521_012089</name>
</gene>
<dbReference type="EMBL" id="JABFDY010000023">
    <property type="protein sequence ID" value="KAF7690285.1"/>
    <property type="molecule type" value="Genomic_DNA"/>
</dbReference>
<dbReference type="InterPro" id="IPR036770">
    <property type="entry name" value="Ankyrin_rpt-contain_sf"/>
</dbReference>
<evidence type="ECO:0000313" key="2">
    <source>
        <dbReference type="EMBL" id="KAF7690285.1"/>
    </source>
</evidence>
<reference evidence="2" key="1">
    <citation type="submission" date="2020-08" db="EMBL/GenBank/DDBJ databases">
        <title>Chromosome-level assembly of Southern catfish (Silurus meridionalis) provides insights into visual adaptation to the nocturnal and benthic lifestyles.</title>
        <authorList>
            <person name="Zhang Y."/>
            <person name="Wang D."/>
            <person name="Peng Z."/>
        </authorList>
    </citation>
    <scope>NUCLEOTIDE SEQUENCE</scope>
    <source>
        <strain evidence="2">SWU-2019-XX</strain>
        <tissue evidence="2">Muscle</tissue>
    </source>
</reference>
<keyword evidence="3" id="KW-1185">Reference proteome</keyword>
<dbReference type="SMART" id="SM00248">
    <property type="entry name" value="ANK"/>
    <property type="match status" value="4"/>
</dbReference>
<feature type="repeat" description="ANK" evidence="1">
    <location>
        <begin position="134"/>
        <end position="166"/>
    </location>
</feature>
<dbReference type="Gene3D" id="1.25.40.20">
    <property type="entry name" value="Ankyrin repeat-containing domain"/>
    <property type="match status" value="1"/>
</dbReference>
<dbReference type="PANTHER" id="PTHR24133:SF14">
    <property type="entry name" value="ANKYRIN REPEAT DOMAIN-CONTAINING PROTEIN 9"/>
    <property type="match status" value="1"/>
</dbReference>
<dbReference type="InterPro" id="IPR052391">
    <property type="entry name" value="E3_Ligase-Neurotoxin"/>
</dbReference>
<dbReference type="Proteomes" id="UP000606274">
    <property type="component" value="Unassembled WGS sequence"/>
</dbReference>
<evidence type="ECO:0000256" key="1">
    <source>
        <dbReference type="PROSITE-ProRule" id="PRU00023"/>
    </source>
</evidence>
<dbReference type="AlphaFoldDB" id="A0A8T0AFJ1"/>
<dbReference type="InterPro" id="IPR002110">
    <property type="entry name" value="Ankyrin_rpt"/>
</dbReference>
<proteinExistence type="predicted"/>
<name>A0A8T0AFJ1_SILME</name>
<organism evidence="2 3">
    <name type="scientific">Silurus meridionalis</name>
    <name type="common">Southern catfish</name>
    <name type="synonym">Silurus soldatovi meridionalis</name>
    <dbReference type="NCBI Taxonomy" id="175797"/>
    <lineage>
        <taxon>Eukaryota</taxon>
        <taxon>Metazoa</taxon>
        <taxon>Chordata</taxon>
        <taxon>Craniata</taxon>
        <taxon>Vertebrata</taxon>
        <taxon>Euteleostomi</taxon>
        <taxon>Actinopterygii</taxon>
        <taxon>Neopterygii</taxon>
        <taxon>Teleostei</taxon>
        <taxon>Ostariophysi</taxon>
        <taxon>Siluriformes</taxon>
        <taxon>Siluridae</taxon>
        <taxon>Silurus</taxon>
    </lineage>
</organism>
<comment type="caution">
    <text evidence="2">The sequence shown here is derived from an EMBL/GenBank/DDBJ whole genome shotgun (WGS) entry which is preliminary data.</text>
</comment>
<evidence type="ECO:0000313" key="3">
    <source>
        <dbReference type="Proteomes" id="UP000606274"/>
    </source>
</evidence>
<sequence length="280" mass="32548">MDNTCKESEFLSLLFYQAVRDHKPVWMLEEMRNLKTFHWEENVRQQTYNPSEALLYAIVHDHRDYAQYLLNQFQDVALANPGEQFCCYPTSDSHLEMAIRRGRNDVIAFILQVVHRTPSLRLYINQRVCKHGRDGKTPLHVACELLQPHTVIILLGNGASPQAEDQNGMTPLDLLLNKLWTAKGNPNSIKCIRALRMCIENLLFFMPKLQFKMKSRLEKDQLFWSKILGEEQYNLLVGRIPATLFLTAMQKVLSQLPQHEFSESLDKLPIPAFLKPHTHH</sequence>